<evidence type="ECO:0000313" key="3">
    <source>
        <dbReference type="Proteomes" id="UP000276133"/>
    </source>
</evidence>
<proteinExistence type="predicted"/>
<reference evidence="2 3" key="1">
    <citation type="journal article" date="2018" name="Sci. Rep.">
        <title>Genomic signatures of local adaptation to the degree of environmental predictability in rotifers.</title>
        <authorList>
            <person name="Franch-Gras L."/>
            <person name="Hahn C."/>
            <person name="Garcia-Roger E.M."/>
            <person name="Carmona M.J."/>
            <person name="Serra M."/>
            <person name="Gomez A."/>
        </authorList>
    </citation>
    <scope>NUCLEOTIDE SEQUENCE [LARGE SCALE GENOMIC DNA]</scope>
    <source>
        <strain evidence="2">HYR1</strain>
    </source>
</reference>
<dbReference type="AlphaFoldDB" id="A0A3M7PT43"/>
<comment type="caution">
    <text evidence="2">The sequence shown here is derived from an EMBL/GenBank/DDBJ whole genome shotgun (WGS) entry which is preliminary data.</text>
</comment>
<organism evidence="2 3">
    <name type="scientific">Brachionus plicatilis</name>
    <name type="common">Marine rotifer</name>
    <name type="synonym">Brachionus muelleri</name>
    <dbReference type="NCBI Taxonomy" id="10195"/>
    <lineage>
        <taxon>Eukaryota</taxon>
        <taxon>Metazoa</taxon>
        <taxon>Spiralia</taxon>
        <taxon>Gnathifera</taxon>
        <taxon>Rotifera</taxon>
        <taxon>Eurotatoria</taxon>
        <taxon>Monogononta</taxon>
        <taxon>Pseudotrocha</taxon>
        <taxon>Ploima</taxon>
        <taxon>Brachionidae</taxon>
        <taxon>Brachionus</taxon>
    </lineage>
</organism>
<name>A0A3M7PT43_BRAPC</name>
<sequence length="190" mass="22804">MLNYKQICLMQYILNLFDFEITRCLENRQNNQIISFKYLKDNKENYSNNGDIISSIIEKRNEIDNKQDCEIENNQDSEKKSTTIETFFKNLVEYPNDKIFEDSNFKKILDKSWKRLPSFIYNGLLLLYVMFLVFYSIYISEYKQLSSSWNTSQIIYSKNFMECITYSLGFLTIFLDYSQTNLILISCSRY</sequence>
<gene>
    <name evidence="2" type="ORF">BpHYR1_039277</name>
</gene>
<evidence type="ECO:0000256" key="1">
    <source>
        <dbReference type="SAM" id="Phobius"/>
    </source>
</evidence>
<keyword evidence="1" id="KW-0472">Membrane</keyword>
<keyword evidence="1" id="KW-1133">Transmembrane helix</keyword>
<accession>A0A3M7PT43</accession>
<feature type="transmembrane region" description="Helical" evidence="1">
    <location>
        <begin position="159"/>
        <end position="177"/>
    </location>
</feature>
<keyword evidence="3" id="KW-1185">Reference proteome</keyword>
<feature type="transmembrane region" description="Helical" evidence="1">
    <location>
        <begin position="119"/>
        <end position="139"/>
    </location>
</feature>
<dbReference type="Proteomes" id="UP000276133">
    <property type="component" value="Unassembled WGS sequence"/>
</dbReference>
<protein>
    <submittedName>
        <fullName evidence="2">Uncharacterized protein</fullName>
    </submittedName>
</protein>
<evidence type="ECO:0000313" key="2">
    <source>
        <dbReference type="EMBL" id="RNA02220.1"/>
    </source>
</evidence>
<keyword evidence="1" id="KW-0812">Transmembrane</keyword>
<dbReference type="EMBL" id="REGN01008977">
    <property type="protein sequence ID" value="RNA02220.1"/>
    <property type="molecule type" value="Genomic_DNA"/>
</dbReference>